<name>A0AAE9W943_9SCHI</name>
<dbReference type="RefSeq" id="XP_056036265.1">
    <property type="nucleotide sequence ID" value="XM_056179158.1"/>
</dbReference>
<protein>
    <submittedName>
        <fullName evidence="2">Uncharacterized protein</fullName>
    </submittedName>
</protein>
<evidence type="ECO:0000313" key="3">
    <source>
        <dbReference type="Proteomes" id="UP001212411"/>
    </source>
</evidence>
<feature type="transmembrane region" description="Helical" evidence="1">
    <location>
        <begin position="12"/>
        <end position="31"/>
    </location>
</feature>
<keyword evidence="1" id="KW-0472">Membrane</keyword>
<keyword evidence="1" id="KW-0812">Transmembrane</keyword>
<gene>
    <name evidence="2" type="ORF">SOMG_00364</name>
</gene>
<feature type="transmembrane region" description="Helical" evidence="1">
    <location>
        <begin position="51"/>
        <end position="76"/>
    </location>
</feature>
<dbReference type="AlphaFoldDB" id="A0AAE9W943"/>
<dbReference type="KEGG" id="som:SOMG_00364"/>
<evidence type="ECO:0000256" key="1">
    <source>
        <dbReference type="SAM" id="Phobius"/>
    </source>
</evidence>
<dbReference type="GeneID" id="80873847"/>
<accession>A0AAE9W943</accession>
<evidence type="ECO:0000313" key="2">
    <source>
        <dbReference type="EMBL" id="WBW72022.1"/>
    </source>
</evidence>
<dbReference type="EMBL" id="CP115611">
    <property type="protein sequence ID" value="WBW72022.1"/>
    <property type="molecule type" value="Genomic_DNA"/>
</dbReference>
<organism evidence="2 3">
    <name type="scientific">Schizosaccharomyces osmophilus</name>
    <dbReference type="NCBI Taxonomy" id="2545709"/>
    <lineage>
        <taxon>Eukaryota</taxon>
        <taxon>Fungi</taxon>
        <taxon>Dikarya</taxon>
        <taxon>Ascomycota</taxon>
        <taxon>Taphrinomycotina</taxon>
        <taxon>Schizosaccharomycetes</taxon>
        <taxon>Schizosaccharomycetales</taxon>
        <taxon>Schizosaccharomycetaceae</taxon>
        <taxon>Schizosaccharomyces</taxon>
    </lineage>
</organism>
<proteinExistence type="predicted"/>
<sequence>MRIARANYAHMNSFVFNGFLRFIILALAIGFGHFQVTKGLFRHVCEAKRIFLYVSVVISSDLLADQVFTFMLFLLLRKRRKSKVIGFPYIYLVQPSYNSFLKPFFG</sequence>
<keyword evidence="3" id="KW-1185">Reference proteome</keyword>
<dbReference type="Proteomes" id="UP001212411">
    <property type="component" value="Chromosome 1"/>
</dbReference>
<keyword evidence="1" id="KW-1133">Transmembrane helix</keyword>
<reference evidence="2 3" key="1">
    <citation type="journal article" date="2023" name="G3 (Bethesda)">
        <title>A high-quality reference genome for the fission yeast Schizosaccharomyces osmophilus.</title>
        <authorList>
            <person name="Jia G.S."/>
            <person name="Zhang W.C."/>
            <person name="Liang Y."/>
            <person name="Liu X.H."/>
            <person name="Rhind N."/>
            <person name="Pidoux A."/>
            <person name="Brysch-Herzberg M."/>
            <person name="Du L.L."/>
        </authorList>
    </citation>
    <scope>NUCLEOTIDE SEQUENCE [LARGE SCALE GENOMIC DNA]</scope>
    <source>
        <strain evidence="2 3">CBS 15793</strain>
    </source>
</reference>